<dbReference type="SMART" id="SM01276">
    <property type="entry name" value="M60-like"/>
    <property type="match status" value="1"/>
</dbReference>
<dbReference type="Gene3D" id="2.60.120.1250">
    <property type="entry name" value="Peptidase M60, enhancin-like domain 1"/>
    <property type="match status" value="1"/>
</dbReference>
<dbReference type="PROSITE" id="PS51318">
    <property type="entry name" value="TAT"/>
    <property type="match status" value="1"/>
</dbReference>
<dbReference type="Gene3D" id="1.10.390.30">
    <property type="entry name" value="Peptidase M60, enhancin-like domain 3"/>
    <property type="match status" value="1"/>
</dbReference>
<evidence type="ECO:0000313" key="3">
    <source>
        <dbReference type="EMBL" id="MBP2356493.1"/>
    </source>
</evidence>
<proteinExistence type="predicted"/>
<dbReference type="Pfam" id="PF17291">
    <property type="entry name" value="M60-like_N"/>
    <property type="match status" value="1"/>
</dbReference>
<dbReference type="RefSeq" id="WP_209699002.1">
    <property type="nucleotide sequence ID" value="NZ_BAAAVU010000024.1"/>
</dbReference>
<evidence type="ECO:0000313" key="4">
    <source>
        <dbReference type="Proteomes" id="UP000755585"/>
    </source>
</evidence>
<feature type="signal peptide" evidence="1">
    <location>
        <begin position="1"/>
        <end position="41"/>
    </location>
</feature>
<dbReference type="InterPro" id="IPR031161">
    <property type="entry name" value="Peptidase_M60_dom"/>
</dbReference>
<gene>
    <name evidence="3" type="ORF">JOF29_007603</name>
</gene>
<dbReference type="PROSITE" id="PS51723">
    <property type="entry name" value="PEPTIDASE_M60"/>
    <property type="match status" value="1"/>
</dbReference>
<dbReference type="PANTHER" id="PTHR15730:SF5">
    <property type="entry name" value="SI:CH211-210B2.2-RELATED"/>
    <property type="match status" value="1"/>
</dbReference>
<dbReference type="InterPro" id="IPR051244">
    <property type="entry name" value="TCAF"/>
</dbReference>
<dbReference type="EMBL" id="JAGINT010000002">
    <property type="protein sequence ID" value="MBP2356493.1"/>
    <property type="molecule type" value="Genomic_DNA"/>
</dbReference>
<dbReference type="Pfam" id="PF13402">
    <property type="entry name" value="Peptidase_M60"/>
    <property type="match status" value="1"/>
</dbReference>
<feature type="chain" id="PRO_5045601608" description="Peptidase M60 domain-containing protein" evidence="1">
    <location>
        <begin position="42"/>
        <end position="459"/>
    </location>
</feature>
<dbReference type="Gene3D" id="3.40.390.80">
    <property type="entry name" value="Peptidase M60, enhancin-like domain 2"/>
    <property type="match status" value="1"/>
</dbReference>
<reference evidence="3 4" key="1">
    <citation type="submission" date="2021-03" db="EMBL/GenBank/DDBJ databases">
        <title>Sequencing the genomes of 1000 actinobacteria strains.</title>
        <authorList>
            <person name="Klenk H.-P."/>
        </authorList>
    </citation>
    <scope>NUCLEOTIDE SEQUENCE [LARGE SCALE GENOMIC DNA]</scope>
    <source>
        <strain evidence="3 4">DSM 18824</strain>
    </source>
</reference>
<comment type="caution">
    <text evidence="3">The sequence shown here is derived from an EMBL/GenBank/DDBJ whole genome shotgun (WGS) entry which is preliminary data.</text>
</comment>
<sequence>MMPHARPTEYSAQYTRRRVLQATGAGLALAAVPAVPAVAHAQTVTNSSSTTNTLTIDALPSARTTELDRTQDSLSASELRTTGFYLPASTALNVVVHTGLVPTLVIGAPDADARADFKSSREYPLQAGRNTVTDAGGGVVYLKLIGDSGRAKVTIGEQAQPMPYFVLGCTGEADFQRQLDERTTPYVEFVSPHAMITVERASALTYRAENHTDLLATYEDVIRVEDATSGYDGSAPVHARLVHRYHFVGYPSAITGVGAYATHGHMSFPPPIQDRMLTVEGLRTRGWGIYHELGHQHQQITYKPSSLTEVTVNIYSLAVNAVFATKYGQQPRLHAPDAKTGRTPWQSAPGKLRSPGVDYGKTFDPYEKLVMFEQLRLGFGDDFWPRLHQLVRVERPYAGDYTDEVLRLRNLVVLCSRNAGHDLSDFFRAWGVPVDAEATAQLAARHLTPPTTDPSTIRE</sequence>
<dbReference type="InterPro" id="IPR042279">
    <property type="entry name" value="Pep_M60_3"/>
</dbReference>
<name>A0ABS4UXU6_9ACTN</name>
<dbReference type="InterPro" id="IPR006311">
    <property type="entry name" value="TAT_signal"/>
</dbReference>
<protein>
    <recommendedName>
        <fullName evidence="2">Peptidase M60 domain-containing protein</fullName>
    </recommendedName>
</protein>
<keyword evidence="4" id="KW-1185">Reference proteome</keyword>
<feature type="domain" description="Peptidase M60" evidence="2">
    <location>
        <begin position="77"/>
        <end position="380"/>
    </location>
</feature>
<dbReference type="Proteomes" id="UP000755585">
    <property type="component" value="Unassembled WGS sequence"/>
</dbReference>
<evidence type="ECO:0000259" key="2">
    <source>
        <dbReference type="PROSITE" id="PS51723"/>
    </source>
</evidence>
<keyword evidence="1" id="KW-0732">Signal</keyword>
<accession>A0ABS4UXU6</accession>
<evidence type="ECO:0000256" key="1">
    <source>
        <dbReference type="SAM" id="SignalP"/>
    </source>
</evidence>
<dbReference type="InterPro" id="IPR035423">
    <property type="entry name" value="M60-like_N"/>
</dbReference>
<dbReference type="PANTHER" id="PTHR15730">
    <property type="entry name" value="EXPERIMENTAL AUTOIMMUNE PROSTATITIS ANTIGEN 2-RELATED"/>
    <property type="match status" value="1"/>
</dbReference>
<organism evidence="3 4">
    <name type="scientific">Kribbella aluminosa</name>
    <dbReference type="NCBI Taxonomy" id="416017"/>
    <lineage>
        <taxon>Bacteria</taxon>
        <taxon>Bacillati</taxon>
        <taxon>Actinomycetota</taxon>
        <taxon>Actinomycetes</taxon>
        <taxon>Propionibacteriales</taxon>
        <taxon>Kribbellaceae</taxon>
        <taxon>Kribbella</taxon>
    </lineage>
</organism>